<dbReference type="EMBL" id="NMUH01000400">
    <property type="protein sequence ID" value="MQL78451.1"/>
    <property type="molecule type" value="Genomic_DNA"/>
</dbReference>
<reference evidence="1" key="1">
    <citation type="submission" date="2017-07" db="EMBL/GenBank/DDBJ databases">
        <title>Taro Niue Genome Assembly and Annotation.</title>
        <authorList>
            <person name="Atibalentja N."/>
            <person name="Keating K."/>
            <person name="Fields C.J."/>
        </authorList>
    </citation>
    <scope>NUCLEOTIDE SEQUENCE</scope>
    <source>
        <strain evidence="1">Niue_2</strain>
        <tissue evidence="1">Leaf</tissue>
    </source>
</reference>
<dbReference type="Proteomes" id="UP000652761">
    <property type="component" value="Unassembled WGS sequence"/>
</dbReference>
<gene>
    <name evidence="1" type="ORF">Taro_010877</name>
</gene>
<feature type="non-terminal residue" evidence="1">
    <location>
        <position position="1"/>
    </location>
</feature>
<proteinExistence type="predicted"/>
<evidence type="ECO:0000313" key="2">
    <source>
        <dbReference type="Proteomes" id="UP000652761"/>
    </source>
</evidence>
<protein>
    <submittedName>
        <fullName evidence="1">Uncharacterized protein</fullName>
    </submittedName>
</protein>
<evidence type="ECO:0000313" key="1">
    <source>
        <dbReference type="EMBL" id="MQL78451.1"/>
    </source>
</evidence>
<accession>A0A843U4J9</accession>
<name>A0A843U4J9_COLES</name>
<organism evidence="1 2">
    <name type="scientific">Colocasia esculenta</name>
    <name type="common">Wild taro</name>
    <name type="synonym">Arum esculentum</name>
    <dbReference type="NCBI Taxonomy" id="4460"/>
    <lineage>
        <taxon>Eukaryota</taxon>
        <taxon>Viridiplantae</taxon>
        <taxon>Streptophyta</taxon>
        <taxon>Embryophyta</taxon>
        <taxon>Tracheophyta</taxon>
        <taxon>Spermatophyta</taxon>
        <taxon>Magnoliopsida</taxon>
        <taxon>Liliopsida</taxon>
        <taxon>Araceae</taxon>
        <taxon>Aroideae</taxon>
        <taxon>Colocasieae</taxon>
        <taxon>Colocasia</taxon>
    </lineage>
</organism>
<keyword evidence="2" id="KW-1185">Reference proteome</keyword>
<comment type="caution">
    <text evidence="1">The sequence shown here is derived from an EMBL/GenBank/DDBJ whole genome shotgun (WGS) entry which is preliminary data.</text>
</comment>
<sequence length="113" mass="12516">TYRFCHGSVDIPTTGVDTGFQTLRQNDEEKVKCVDTASSGVDTRPSSQRTQLTDLAPSPEVAGHPFKRKDMGIKGNLWREACCTRQGSRSNCRAAKEEEELAIRMPSKQSIVD</sequence>
<dbReference type="AlphaFoldDB" id="A0A843U4J9"/>